<gene>
    <name evidence="7" type="ORF">BZL30_0557</name>
</gene>
<dbReference type="EC" id="2.1.1.-" evidence="6"/>
<reference evidence="7 8" key="1">
    <citation type="submission" date="2017-02" db="EMBL/GenBank/DDBJ databases">
        <title>Complete genome sequences of Mycobacterium kansasii strains isolated from rhesus macaques.</title>
        <authorList>
            <person name="Panda A."/>
            <person name="Nagaraj S."/>
            <person name="Zhao X."/>
            <person name="Tettelin H."/>
            <person name="Detolla L.J."/>
        </authorList>
    </citation>
    <scope>NUCLEOTIDE SEQUENCE [LARGE SCALE GENOMIC DNA]</scope>
    <source>
        <strain evidence="7 8">11-3813</strain>
    </source>
</reference>
<dbReference type="Proteomes" id="UP000189229">
    <property type="component" value="Unassembled WGS sequence"/>
</dbReference>
<protein>
    <recommendedName>
        <fullName evidence="6">S-adenosyl-L-methionine-dependent methyltransferase</fullName>
        <ecNumber evidence="6">2.1.1.-</ecNumber>
    </recommendedName>
</protein>
<dbReference type="PANTHER" id="PTHR43619">
    <property type="entry name" value="S-ADENOSYL-L-METHIONINE-DEPENDENT METHYLTRANSFERASE YKTD-RELATED"/>
    <property type="match status" value="1"/>
</dbReference>
<dbReference type="GO" id="GO:0032259">
    <property type="term" value="P:methylation"/>
    <property type="evidence" value="ECO:0007669"/>
    <property type="project" value="UniProtKB-KW"/>
</dbReference>
<dbReference type="Gene3D" id="3.40.50.150">
    <property type="entry name" value="Vaccinia Virus protein VP39"/>
    <property type="match status" value="1"/>
</dbReference>
<evidence type="ECO:0000256" key="2">
    <source>
        <dbReference type="ARBA" id="ARBA00008138"/>
    </source>
</evidence>
<proteinExistence type="inferred from homology"/>
<keyword evidence="4 7" id="KW-0808">Transferase</keyword>
<evidence type="ECO:0000256" key="1">
    <source>
        <dbReference type="ARBA" id="ARBA00003907"/>
    </source>
</evidence>
<evidence type="ECO:0000256" key="4">
    <source>
        <dbReference type="ARBA" id="ARBA00022679"/>
    </source>
</evidence>
<dbReference type="PANTHER" id="PTHR43619:SF2">
    <property type="entry name" value="S-ADENOSYL-L-METHIONINE-DEPENDENT METHYLTRANSFERASES SUPERFAMILY PROTEIN"/>
    <property type="match status" value="1"/>
</dbReference>
<dbReference type="NCBIfam" id="TIGR00027">
    <property type="entry name" value="mthyl_TIGR00027"/>
    <property type="match status" value="1"/>
</dbReference>
<name>A0A1V3XQS6_MYCKA</name>
<evidence type="ECO:0000256" key="3">
    <source>
        <dbReference type="ARBA" id="ARBA00022603"/>
    </source>
</evidence>
<organism evidence="7 8">
    <name type="scientific">Mycobacterium kansasii</name>
    <dbReference type="NCBI Taxonomy" id="1768"/>
    <lineage>
        <taxon>Bacteria</taxon>
        <taxon>Bacillati</taxon>
        <taxon>Actinomycetota</taxon>
        <taxon>Actinomycetes</taxon>
        <taxon>Mycobacteriales</taxon>
        <taxon>Mycobacteriaceae</taxon>
        <taxon>Mycobacterium</taxon>
    </lineage>
</organism>
<keyword evidence="5 6" id="KW-0949">S-adenosyl-L-methionine</keyword>
<dbReference type="InterPro" id="IPR029063">
    <property type="entry name" value="SAM-dependent_MTases_sf"/>
</dbReference>
<accession>A0A1V3XQS6</accession>
<dbReference type="AlphaFoldDB" id="A0A1V3XQS6"/>
<dbReference type="SUPFAM" id="SSF53335">
    <property type="entry name" value="S-adenosyl-L-methionine-dependent methyltransferases"/>
    <property type="match status" value="1"/>
</dbReference>
<dbReference type="EMBL" id="MVBM01000001">
    <property type="protein sequence ID" value="OOK81573.1"/>
    <property type="molecule type" value="Genomic_DNA"/>
</dbReference>
<sequence length="336" mass="37129">MRVRHRFYTDGTTHVASHVASLRISRPSTAPRHRATGRRLDRKASLTAQINAAQRAAETLQPPARRLLDDPYSRHYARHPMLRAMLAHRWLAGVALGVFDRRWGGLHAHIVLRVRYADDLCMAAIAEGIDQLVLLGAGFDTTSLRLAGQPVTIFEVDAPTTQAAKRSTTERLLPRQANSRTVWVPVDFEHGALRERLLASGFDPERRSVVVWVGVSMYLTARAIDATLADLATVCAPGSRLLVDYIDAGVATATTRWASARRVTRVVARRGEPYRSGFTANEIHDLLAAHGFESQDHATVPTLLQRYDPTQARGLADDDWLAVVSARRAGVRAVSM</sequence>
<comment type="function">
    <text evidence="1 6">Exhibits S-adenosyl-L-methionine-dependent methyltransferase activity.</text>
</comment>
<dbReference type="GO" id="GO:0008168">
    <property type="term" value="F:methyltransferase activity"/>
    <property type="evidence" value="ECO:0007669"/>
    <property type="project" value="UniProtKB-UniRule"/>
</dbReference>
<evidence type="ECO:0000313" key="8">
    <source>
        <dbReference type="Proteomes" id="UP000189229"/>
    </source>
</evidence>
<dbReference type="Pfam" id="PF04072">
    <property type="entry name" value="LCM"/>
    <property type="match status" value="1"/>
</dbReference>
<dbReference type="InterPro" id="IPR011610">
    <property type="entry name" value="SAM_mthyl_Trfase_ML2640-like"/>
</dbReference>
<keyword evidence="3 6" id="KW-0489">Methyltransferase</keyword>
<comment type="similarity">
    <text evidence="2 6">Belongs to the UPF0677 family.</text>
</comment>
<dbReference type="InterPro" id="IPR007213">
    <property type="entry name" value="Ppm1/Ppm2/Tcmp"/>
</dbReference>
<comment type="caution">
    <text evidence="7">The sequence shown here is derived from an EMBL/GenBank/DDBJ whole genome shotgun (WGS) entry which is preliminary data.</text>
</comment>
<evidence type="ECO:0000256" key="6">
    <source>
        <dbReference type="RuleBase" id="RU362030"/>
    </source>
</evidence>
<evidence type="ECO:0000313" key="7">
    <source>
        <dbReference type="EMBL" id="OOK81573.1"/>
    </source>
</evidence>
<evidence type="ECO:0000256" key="5">
    <source>
        <dbReference type="ARBA" id="ARBA00022691"/>
    </source>
</evidence>